<evidence type="ECO:0000313" key="1">
    <source>
        <dbReference type="EMBL" id="KKN04955.1"/>
    </source>
</evidence>
<protein>
    <submittedName>
        <fullName evidence="1">Uncharacterized protein</fullName>
    </submittedName>
</protein>
<reference evidence="1" key="1">
    <citation type="journal article" date="2015" name="Nature">
        <title>Complex archaea that bridge the gap between prokaryotes and eukaryotes.</title>
        <authorList>
            <person name="Spang A."/>
            <person name="Saw J.H."/>
            <person name="Jorgensen S.L."/>
            <person name="Zaremba-Niedzwiedzka K."/>
            <person name="Martijn J."/>
            <person name="Lind A.E."/>
            <person name="van Eijk R."/>
            <person name="Schleper C."/>
            <person name="Guy L."/>
            <person name="Ettema T.J."/>
        </authorList>
    </citation>
    <scope>NUCLEOTIDE SEQUENCE</scope>
</reference>
<dbReference type="EMBL" id="LAZR01004860">
    <property type="protein sequence ID" value="KKN04955.1"/>
    <property type="molecule type" value="Genomic_DNA"/>
</dbReference>
<organism evidence="1">
    <name type="scientific">marine sediment metagenome</name>
    <dbReference type="NCBI Taxonomy" id="412755"/>
    <lineage>
        <taxon>unclassified sequences</taxon>
        <taxon>metagenomes</taxon>
        <taxon>ecological metagenomes</taxon>
    </lineage>
</organism>
<proteinExistence type="predicted"/>
<gene>
    <name evidence="1" type="ORF">LCGC14_1092230</name>
</gene>
<sequence length="81" mass="9440">MSLQDHGVEIGTIRELHQIEDSNIVFTDKCLKESIKELKEKMEKINHGIMSASQWMVIKETREIIDDVFGRRLAKQRGNDK</sequence>
<accession>A0A0F9MC28</accession>
<comment type="caution">
    <text evidence="1">The sequence shown here is derived from an EMBL/GenBank/DDBJ whole genome shotgun (WGS) entry which is preliminary data.</text>
</comment>
<name>A0A0F9MC28_9ZZZZ</name>
<dbReference type="AlphaFoldDB" id="A0A0F9MC28"/>